<organism evidence="3 4">
    <name type="scientific">Subdoligranulum variabile</name>
    <dbReference type="NCBI Taxonomy" id="214851"/>
    <lineage>
        <taxon>Bacteria</taxon>
        <taxon>Bacillati</taxon>
        <taxon>Bacillota</taxon>
        <taxon>Clostridia</taxon>
        <taxon>Eubacteriales</taxon>
        <taxon>Oscillospiraceae</taxon>
        <taxon>Subdoligranulum</taxon>
    </lineage>
</organism>
<dbReference type="PROSITE" id="PS50943">
    <property type="entry name" value="HTH_CROC1"/>
    <property type="match status" value="1"/>
</dbReference>
<evidence type="ECO:0000313" key="3">
    <source>
        <dbReference type="EMBL" id="MBS5333825.1"/>
    </source>
</evidence>
<evidence type="ECO:0000313" key="4">
    <source>
        <dbReference type="Proteomes" id="UP000759273"/>
    </source>
</evidence>
<dbReference type="InterPro" id="IPR001387">
    <property type="entry name" value="Cro/C1-type_HTH"/>
</dbReference>
<evidence type="ECO:0000259" key="2">
    <source>
        <dbReference type="PROSITE" id="PS50943"/>
    </source>
</evidence>
<dbReference type="InterPro" id="IPR010982">
    <property type="entry name" value="Lambda_DNA-bd_dom_sf"/>
</dbReference>
<dbReference type="SUPFAM" id="SSF47413">
    <property type="entry name" value="lambda repressor-like DNA-binding domains"/>
    <property type="match status" value="1"/>
</dbReference>
<accession>A0A943DE56</accession>
<dbReference type="Proteomes" id="UP000759273">
    <property type="component" value="Unassembled WGS sequence"/>
</dbReference>
<proteinExistence type="predicted"/>
<keyword evidence="1" id="KW-0238">DNA-binding</keyword>
<feature type="domain" description="HTH cro/C1-type" evidence="2">
    <location>
        <begin position="58"/>
        <end position="112"/>
    </location>
</feature>
<gene>
    <name evidence="3" type="ORF">KHY36_15055</name>
</gene>
<evidence type="ECO:0000256" key="1">
    <source>
        <dbReference type="ARBA" id="ARBA00023125"/>
    </source>
</evidence>
<dbReference type="Pfam" id="PF01381">
    <property type="entry name" value="HTH_3"/>
    <property type="match status" value="1"/>
</dbReference>
<reference evidence="3" key="1">
    <citation type="submission" date="2021-02" db="EMBL/GenBank/DDBJ databases">
        <title>Infant gut strain persistence is associated with maternal origin, phylogeny, and functional potential including surface adhesion and iron acquisition.</title>
        <authorList>
            <person name="Lou Y.C."/>
        </authorList>
    </citation>
    <scope>NUCLEOTIDE SEQUENCE</scope>
    <source>
        <strain evidence="3">L3_101_000M1_dasL3_101_000M1_concoct_87</strain>
    </source>
</reference>
<name>A0A943DE56_9FIRM</name>
<sequence length="141" mass="15951">MLSILGWKTVFVPFSLMRLFFAPKEKPVPCPAVKCPHPPHPAERTLIMFTLKEFGNRISMLRKLQNLTQDELAERIHVSKDHISRIERGIRACSLESLIDLAQELHTSTDYLLTGTGPDNDFAKEQLLLAIEVLSSVSKLI</sequence>
<dbReference type="Gene3D" id="1.10.260.40">
    <property type="entry name" value="lambda repressor-like DNA-binding domains"/>
    <property type="match status" value="1"/>
</dbReference>
<comment type="caution">
    <text evidence="3">The sequence shown here is derived from an EMBL/GenBank/DDBJ whole genome shotgun (WGS) entry which is preliminary data.</text>
</comment>
<dbReference type="SMART" id="SM00530">
    <property type="entry name" value="HTH_XRE"/>
    <property type="match status" value="1"/>
</dbReference>
<dbReference type="CDD" id="cd00093">
    <property type="entry name" value="HTH_XRE"/>
    <property type="match status" value="1"/>
</dbReference>
<dbReference type="AlphaFoldDB" id="A0A943DE56"/>
<dbReference type="PANTHER" id="PTHR46558">
    <property type="entry name" value="TRACRIPTIONAL REGULATORY PROTEIN-RELATED-RELATED"/>
    <property type="match status" value="1"/>
</dbReference>
<dbReference type="GO" id="GO:0003677">
    <property type="term" value="F:DNA binding"/>
    <property type="evidence" value="ECO:0007669"/>
    <property type="project" value="UniProtKB-KW"/>
</dbReference>
<protein>
    <submittedName>
        <fullName evidence="3">Helix-turn-helix transcriptional regulator</fullName>
    </submittedName>
</protein>
<dbReference type="EMBL" id="JAGZGG010000067">
    <property type="protein sequence ID" value="MBS5333825.1"/>
    <property type="molecule type" value="Genomic_DNA"/>
</dbReference>
<dbReference type="PANTHER" id="PTHR46558:SF11">
    <property type="entry name" value="HTH-TYPE TRANSCRIPTIONAL REGULATOR XRE"/>
    <property type="match status" value="1"/>
</dbReference>